<dbReference type="EMBL" id="BAET01000014">
    <property type="protein sequence ID" value="GAB55799.1"/>
    <property type="molecule type" value="Genomic_DNA"/>
</dbReference>
<name>H5TBX2_9ALTE</name>
<reference evidence="1 2" key="2">
    <citation type="journal article" date="2017" name="Antonie Van Leeuwenhoek">
        <title>Rhizobium rhizosphaerae sp. nov., a novel species isolated from rice rhizosphere.</title>
        <authorList>
            <person name="Zhao J.J."/>
            <person name="Zhang J."/>
            <person name="Zhang R.J."/>
            <person name="Zhang C.W."/>
            <person name="Yin H.Q."/>
            <person name="Zhang X.X."/>
        </authorList>
    </citation>
    <scope>NUCLEOTIDE SEQUENCE [LARGE SCALE GENOMIC DNA]</scope>
    <source>
        <strain evidence="1 2">ACAM 611</strain>
    </source>
</reference>
<accession>H5TBX2</accession>
<comment type="caution">
    <text evidence="1">The sequence shown here is derived from an EMBL/GenBank/DDBJ whole genome shotgun (WGS) entry which is preliminary data.</text>
</comment>
<dbReference type="RefSeq" id="WP_006005239.1">
    <property type="nucleotide sequence ID" value="NZ_BAET01000014.1"/>
</dbReference>
<evidence type="ECO:0000313" key="1">
    <source>
        <dbReference type="EMBL" id="GAB55799.1"/>
    </source>
</evidence>
<proteinExistence type="predicted"/>
<protein>
    <submittedName>
        <fullName evidence="1">Uncharacterized protein</fullName>
    </submittedName>
</protein>
<evidence type="ECO:0000313" key="2">
    <source>
        <dbReference type="Proteomes" id="UP000053586"/>
    </source>
</evidence>
<sequence>MTKRTIKPSLIACVKNISEFIIKVGAEYQLYYHFMAFIEGTP</sequence>
<dbReference type="AlphaFoldDB" id="H5TBX2"/>
<keyword evidence="2" id="KW-1185">Reference proteome</keyword>
<gene>
    <name evidence="1" type="ORF">GPUN_1683</name>
</gene>
<dbReference type="Proteomes" id="UP000053586">
    <property type="component" value="Unassembled WGS sequence"/>
</dbReference>
<organism evidence="1 2">
    <name type="scientific">Glaciecola punicea ACAM 611</name>
    <dbReference type="NCBI Taxonomy" id="1121923"/>
    <lineage>
        <taxon>Bacteria</taxon>
        <taxon>Pseudomonadati</taxon>
        <taxon>Pseudomonadota</taxon>
        <taxon>Gammaproteobacteria</taxon>
        <taxon>Alteromonadales</taxon>
        <taxon>Alteromonadaceae</taxon>
        <taxon>Glaciecola</taxon>
    </lineage>
</organism>
<reference evidence="1 2" key="1">
    <citation type="journal article" date="2012" name="J. Bacteriol.">
        <title>Genome sequence of proteorhodopsin-containing sea ice bacterium Glaciecola punicea ACAM 611T.</title>
        <authorList>
            <person name="Qin Q.-L."/>
            <person name="Xie B.-B."/>
            <person name="Shu Y.-L."/>
            <person name="Rong J.-C."/>
            <person name="Zhao D.-L."/>
            <person name="Zhang X.-Y."/>
            <person name="Chen X.-L."/>
            <person name="Zhou B.-C."/>
            <person name="Zhanga Y.-Z."/>
        </authorList>
    </citation>
    <scope>NUCLEOTIDE SEQUENCE [LARGE SCALE GENOMIC DNA]</scope>
    <source>
        <strain evidence="1 2">ACAM 611</strain>
    </source>
</reference>